<evidence type="ECO:0000256" key="1">
    <source>
        <dbReference type="SAM" id="Phobius"/>
    </source>
</evidence>
<proteinExistence type="predicted"/>
<keyword evidence="1" id="KW-1133">Transmembrane helix</keyword>
<dbReference type="EMBL" id="BPLQ01003686">
    <property type="protein sequence ID" value="GIY02563.1"/>
    <property type="molecule type" value="Genomic_DNA"/>
</dbReference>
<gene>
    <name evidence="2" type="primary">X975_20189</name>
    <name evidence="2" type="ORF">CDAR_469211</name>
</gene>
<name>A0AAV4PYR6_9ARAC</name>
<comment type="caution">
    <text evidence="2">The sequence shown here is derived from an EMBL/GenBank/DDBJ whole genome shotgun (WGS) entry which is preliminary data.</text>
</comment>
<protein>
    <submittedName>
        <fullName evidence="2">Uncharacterized protein</fullName>
    </submittedName>
</protein>
<dbReference type="Proteomes" id="UP001054837">
    <property type="component" value="Unassembled WGS sequence"/>
</dbReference>
<sequence length="164" mass="18837">MVEDMASYHFVAMMTENCLLPWPQPPFSRPYSVLSSWTATIATVLLLMTFFAQITAVVIMTEPTINIRELIWSNDLRSRFWFAERFVKVPTHENPILLLKQKNPNAVGNKCIVAADFLEGSAVRFFSFVSSLPQLNESHKCIVILHRLRSVKVLKHEKPQCCKK</sequence>
<organism evidence="2 3">
    <name type="scientific">Caerostris darwini</name>
    <dbReference type="NCBI Taxonomy" id="1538125"/>
    <lineage>
        <taxon>Eukaryota</taxon>
        <taxon>Metazoa</taxon>
        <taxon>Ecdysozoa</taxon>
        <taxon>Arthropoda</taxon>
        <taxon>Chelicerata</taxon>
        <taxon>Arachnida</taxon>
        <taxon>Araneae</taxon>
        <taxon>Araneomorphae</taxon>
        <taxon>Entelegynae</taxon>
        <taxon>Araneoidea</taxon>
        <taxon>Araneidae</taxon>
        <taxon>Caerostris</taxon>
    </lineage>
</organism>
<keyword evidence="1" id="KW-0812">Transmembrane</keyword>
<keyword evidence="1" id="KW-0472">Membrane</keyword>
<evidence type="ECO:0000313" key="3">
    <source>
        <dbReference type="Proteomes" id="UP001054837"/>
    </source>
</evidence>
<keyword evidence="3" id="KW-1185">Reference proteome</keyword>
<feature type="transmembrane region" description="Helical" evidence="1">
    <location>
        <begin position="37"/>
        <end position="60"/>
    </location>
</feature>
<dbReference type="AlphaFoldDB" id="A0AAV4PYR6"/>
<reference evidence="2 3" key="1">
    <citation type="submission" date="2021-06" db="EMBL/GenBank/DDBJ databases">
        <title>Caerostris darwini draft genome.</title>
        <authorList>
            <person name="Kono N."/>
            <person name="Arakawa K."/>
        </authorList>
    </citation>
    <scope>NUCLEOTIDE SEQUENCE [LARGE SCALE GENOMIC DNA]</scope>
</reference>
<accession>A0AAV4PYR6</accession>
<evidence type="ECO:0000313" key="2">
    <source>
        <dbReference type="EMBL" id="GIY02563.1"/>
    </source>
</evidence>